<gene>
    <name evidence="1" type="ORF">CACET_c27640</name>
</gene>
<proteinExistence type="predicted"/>
<reference evidence="1 2" key="1">
    <citation type="submission" date="2014-10" db="EMBL/GenBank/DDBJ databases">
        <title>Genome sequence of Clostridium aceticum DSM 1496.</title>
        <authorList>
            <person name="Poehlein A."/>
            <person name="Schiel-Bengelsdorf B."/>
            <person name="Gottschalk G."/>
            <person name="Duerre P."/>
            <person name="Daniel R."/>
        </authorList>
    </citation>
    <scope>NUCLEOTIDE SEQUENCE [LARGE SCALE GENOMIC DNA]</scope>
    <source>
        <strain evidence="1 2">DSM 1496</strain>
    </source>
</reference>
<evidence type="ECO:0000313" key="2">
    <source>
        <dbReference type="Proteomes" id="UP000035704"/>
    </source>
</evidence>
<dbReference type="PATRIC" id="fig|84022.5.peg.699"/>
<dbReference type="STRING" id="84022.CACET_c27640"/>
<dbReference type="Proteomes" id="UP000035704">
    <property type="component" value="Chromosome"/>
</dbReference>
<dbReference type="EMBL" id="CP009687">
    <property type="protein sequence ID" value="AKL96209.1"/>
    <property type="molecule type" value="Genomic_DNA"/>
</dbReference>
<accession>A0A0D8I9A6</accession>
<name>A0A0D8I9A6_9CLOT</name>
<keyword evidence="2" id="KW-1185">Reference proteome</keyword>
<protein>
    <submittedName>
        <fullName evidence="1">Uncharacterized protein</fullName>
    </submittedName>
</protein>
<dbReference type="KEGG" id="cace:CACET_c27640"/>
<dbReference type="RefSeq" id="WP_044825235.1">
    <property type="nucleotide sequence ID" value="NZ_CP009687.1"/>
</dbReference>
<dbReference type="AlphaFoldDB" id="A0A0D8I9A6"/>
<evidence type="ECO:0000313" key="1">
    <source>
        <dbReference type="EMBL" id="AKL96209.1"/>
    </source>
</evidence>
<organism evidence="1 2">
    <name type="scientific">Clostridium aceticum</name>
    <dbReference type="NCBI Taxonomy" id="84022"/>
    <lineage>
        <taxon>Bacteria</taxon>
        <taxon>Bacillati</taxon>
        <taxon>Bacillota</taxon>
        <taxon>Clostridia</taxon>
        <taxon>Eubacteriales</taxon>
        <taxon>Clostridiaceae</taxon>
        <taxon>Clostridium</taxon>
    </lineage>
</organism>
<sequence length="147" mass="17212">MKSTENVKVGRKTIKELGEELVRQIIETTKLDIDVEKCLLVMEESQTRINLNKTVELKTETIVNRNGKNEEIFLRCLAEIFKGFTCSLGDDGIWWLDENKIDSHIEYEYKNRVIKATMSSQKITRKVIEIEESMEEWEAKMEAEHTL</sequence>